<dbReference type="OrthoDB" id="1352671at2"/>
<dbReference type="AlphaFoldDB" id="A0A2D0NG50"/>
<evidence type="ECO:0000313" key="2">
    <source>
        <dbReference type="EMBL" id="PHN07482.1"/>
    </source>
</evidence>
<evidence type="ECO:0000313" key="3">
    <source>
        <dbReference type="Proteomes" id="UP000223913"/>
    </source>
</evidence>
<keyword evidence="3" id="KW-1185">Reference proteome</keyword>
<accession>A0A2D0NG50</accession>
<dbReference type="GO" id="GO:0000272">
    <property type="term" value="P:polysaccharide catabolic process"/>
    <property type="evidence" value="ECO:0007669"/>
    <property type="project" value="InterPro"/>
</dbReference>
<dbReference type="InterPro" id="IPR026444">
    <property type="entry name" value="Secre_tail"/>
</dbReference>
<organism evidence="2 3">
    <name type="scientific">Flavilitoribacter nigricans (strain ATCC 23147 / DSM 23189 / NBRC 102662 / NCIMB 1420 / SS-2)</name>
    <name type="common">Lewinella nigricans</name>
    <dbReference type="NCBI Taxonomy" id="1122177"/>
    <lineage>
        <taxon>Bacteria</taxon>
        <taxon>Pseudomonadati</taxon>
        <taxon>Bacteroidota</taxon>
        <taxon>Saprospiria</taxon>
        <taxon>Saprospirales</taxon>
        <taxon>Lewinellaceae</taxon>
        <taxon>Flavilitoribacter</taxon>
    </lineage>
</organism>
<dbReference type="InterPro" id="IPR036439">
    <property type="entry name" value="Dockerin_dom_sf"/>
</dbReference>
<comment type="caution">
    <text evidence="2">The sequence shown here is derived from an EMBL/GenBank/DDBJ whole genome shotgun (WGS) entry which is preliminary data.</text>
</comment>
<reference evidence="2 3" key="1">
    <citation type="submission" date="2017-10" db="EMBL/GenBank/DDBJ databases">
        <title>The draft genome sequence of Lewinella nigricans NBRC 102662.</title>
        <authorList>
            <person name="Wang K."/>
        </authorList>
    </citation>
    <scope>NUCLEOTIDE SEQUENCE [LARGE SCALE GENOMIC DNA]</scope>
    <source>
        <strain evidence="2 3">NBRC 102662</strain>
    </source>
</reference>
<dbReference type="InterPro" id="IPR018247">
    <property type="entry name" value="EF_Hand_1_Ca_BS"/>
</dbReference>
<name>A0A2D0NG50_FLAN2</name>
<gene>
    <name evidence="2" type="ORF">CRP01_05110</name>
</gene>
<dbReference type="Proteomes" id="UP000223913">
    <property type="component" value="Unassembled WGS sequence"/>
</dbReference>
<dbReference type="PROSITE" id="PS00018">
    <property type="entry name" value="EF_HAND_1"/>
    <property type="match status" value="1"/>
</dbReference>
<proteinExistence type="predicted"/>
<dbReference type="EMBL" id="PDUD01000009">
    <property type="protein sequence ID" value="PHN07482.1"/>
    <property type="molecule type" value="Genomic_DNA"/>
</dbReference>
<evidence type="ECO:0000259" key="1">
    <source>
        <dbReference type="Pfam" id="PF18962"/>
    </source>
</evidence>
<dbReference type="Pfam" id="PF18962">
    <property type="entry name" value="Por_Secre_tail"/>
    <property type="match status" value="1"/>
</dbReference>
<feature type="domain" description="Secretion system C-terminal sorting" evidence="1">
    <location>
        <begin position="301"/>
        <end position="370"/>
    </location>
</feature>
<sequence>MPGFMNINLYRWLCWIGLLVIFTPVLPAQITVYPGDANDNGIVNNIDVLYIGYSFGTPGPSRVLTDTDFEPQEAAAAWSDFFPDGTSYASADANGDGLIGTQDLLTVFRNYGATRPPVIPDDFPEPPDGGSQLYMTEDGLPDLIQPGTSFSIPIYLNDVNNPLELNGLAFSFEYDEQVVKEVRLEWAMDWFRADSSWYGLQVPEALDEPQLDIAATRFGDNPVIGGGLLGRVNIIIEDDLIGLLPAPTDTIDVIVSIKKIRGIGKNFEPIPIGGDDYQFTVYHPDAKTNPVTDPDERLFTVYPNPVQEELRIEAQKIIKKIILYDLLGRPMLVESRLDSTEIQLPVMDLPPGLYLLQVQTEGGISSREILIE</sequence>
<dbReference type="Gene3D" id="1.10.1330.10">
    <property type="entry name" value="Dockerin domain"/>
    <property type="match status" value="1"/>
</dbReference>
<protein>
    <recommendedName>
        <fullName evidence="1">Secretion system C-terminal sorting domain-containing protein</fullName>
    </recommendedName>
</protein>
<dbReference type="NCBIfam" id="TIGR04183">
    <property type="entry name" value="Por_Secre_tail"/>
    <property type="match status" value="1"/>
</dbReference>